<dbReference type="EMBL" id="ML979139">
    <property type="protein sequence ID" value="KAF1913328.1"/>
    <property type="molecule type" value="Genomic_DNA"/>
</dbReference>
<evidence type="ECO:0000313" key="1">
    <source>
        <dbReference type="EMBL" id="KAF1913328.1"/>
    </source>
</evidence>
<dbReference type="Proteomes" id="UP000800096">
    <property type="component" value="Unassembled WGS sequence"/>
</dbReference>
<proteinExistence type="predicted"/>
<sequence>MRRVKEREERARKRWKSCLLSAVSATSMYPTASDVQGCGRWTVANSEGTPRLANLVHHALSEITFAGPAICEYPRHIPLLCCALLCSAVLCVSGWLRRVE</sequence>
<reference evidence="1" key="1">
    <citation type="journal article" date="2020" name="Stud. Mycol.">
        <title>101 Dothideomycetes genomes: a test case for predicting lifestyles and emergence of pathogens.</title>
        <authorList>
            <person name="Haridas S."/>
            <person name="Albert R."/>
            <person name="Binder M."/>
            <person name="Bloem J."/>
            <person name="Labutti K."/>
            <person name="Salamov A."/>
            <person name="Andreopoulos B."/>
            <person name="Baker S."/>
            <person name="Barry K."/>
            <person name="Bills G."/>
            <person name="Bluhm B."/>
            <person name="Cannon C."/>
            <person name="Castanera R."/>
            <person name="Culley D."/>
            <person name="Daum C."/>
            <person name="Ezra D."/>
            <person name="Gonzalez J."/>
            <person name="Henrissat B."/>
            <person name="Kuo A."/>
            <person name="Liang C."/>
            <person name="Lipzen A."/>
            <person name="Lutzoni F."/>
            <person name="Magnuson J."/>
            <person name="Mondo S."/>
            <person name="Nolan M."/>
            <person name="Ohm R."/>
            <person name="Pangilinan J."/>
            <person name="Park H.-J."/>
            <person name="Ramirez L."/>
            <person name="Alfaro M."/>
            <person name="Sun H."/>
            <person name="Tritt A."/>
            <person name="Yoshinaga Y."/>
            <person name="Zwiers L.-H."/>
            <person name="Turgeon B."/>
            <person name="Goodwin S."/>
            <person name="Spatafora J."/>
            <person name="Crous P."/>
            <person name="Grigoriev I."/>
        </authorList>
    </citation>
    <scope>NUCLEOTIDE SEQUENCE</scope>
    <source>
        <strain evidence="1">HMLAC05119</strain>
    </source>
</reference>
<evidence type="ECO:0000313" key="2">
    <source>
        <dbReference type="Proteomes" id="UP000800096"/>
    </source>
</evidence>
<gene>
    <name evidence="1" type="ORF">BDU57DRAFT_351820</name>
</gene>
<dbReference type="AlphaFoldDB" id="A0A6A5QEM4"/>
<keyword evidence="2" id="KW-1185">Reference proteome</keyword>
<accession>A0A6A5QEM4</accession>
<name>A0A6A5QEM4_AMPQU</name>
<organism evidence="1 2">
    <name type="scientific">Ampelomyces quisqualis</name>
    <name type="common">Powdery mildew agent</name>
    <dbReference type="NCBI Taxonomy" id="50730"/>
    <lineage>
        <taxon>Eukaryota</taxon>
        <taxon>Fungi</taxon>
        <taxon>Dikarya</taxon>
        <taxon>Ascomycota</taxon>
        <taxon>Pezizomycotina</taxon>
        <taxon>Dothideomycetes</taxon>
        <taxon>Pleosporomycetidae</taxon>
        <taxon>Pleosporales</taxon>
        <taxon>Pleosporineae</taxon>
        <taxon>Phaeosphaeriaceae</taxon>
        <taxon>Ampelomyces</taxon>
    </lineage>
</organism>
<protein>
    <submittedName>
        <fullName evidence="1">Uncharacterized protein</fullName>
    </submittedName>
</protein>